<reference evidence="5 6" key="1">
    <citation type="submission" date="2022-12" db="EMBL/GenBank/DDBJ databases">
        <title>Polyphasic characterization of Geotalea uranireducens NIT-SL11 newly isolated from a complex of sewage sludge and microbially reduced graphene oxide.</title>
        <authorList>
            <person name="Xie L."/>
            <person name="Yoshida N."/>
            <person name="Meng L."/>
        </authorList>
    </citation>
    <scope>NUCLEOTIDE SEQUENCE [LARGE SCALE GENOMIC DNA]</scope>
    <source>
        <strain evidence="5 6">NIT-SL11</strain>
    </source>
</reference>
<dbReference type="CDD" id="cd01672">
    <property type="entry name" value="TMPK"/>
    <property type="match status" value="1"/>
</dbReference>
<name>A0ABM8EPV0_9BACT</name>
<evidence type="ECO:0000256" key="2">
    <source>
        <dbReference type="ARBA" id="ARBA00022741"/>
    </source>
</evidence>
<proteinExistence type="inferred from homology"/>
<evidence type="ECO:0000256" key="1">
    <source>
        <dbReference type="ARBA" id="ARBA00009776"/>
    </source>
</evidence>
<dbReference type="PANTHER" id="PTHR10344">
    <property type="entry name" value="THYMIDYLATE KINASE"/>
    <property type="match status" value="1"/>
</dbReference>
<protein>
    <recommendedName>
        <fullName evidence="4">Thymidylate kinase-like domain-containing protein</fullName>
    </recommendedName>
</protein>
<evidence type="ECO:0000313" key="5">
    <source>
        <dbReference type="EMBL" id="BDV44649.1"/>
    </source>
</evidence>
<dbReference type="Proteomes" id="UP001317705">
    <property type="component" value="Chromosome"/>
</dbReference>
<accession>A0ABM8EPV0</accession>
<dbReference type="RefSeq" id="WP_282000743.1">
    <property type="nucleotide sequence ID" value="NZ_AP027151.1"/>
</dbReference>
<evidence type="ECO:0000313" key="6">
    <source>
        <dbReference type="Proteomes" id="UP001317705"/>
    </source>
</evidence>
<evidence type="ECO:0000259" key="4">
    <source>
        <dbReference type="Pfam" id="PF02223"/>
    </source>
</evidence>
<dbReference type="SUPFAM" id="SSF52540">
    <property type="entry name" value="P-loop containing nucleoside triphosphate hydrolases"/>
    <property type="match status" value="1"/>
</dbReference>
<dbReference type="PANTHER" id="PTHR10344:SF4">
    <property type="entry name" value="UMP-CMP KINASE 2, MITOCHONDRIAL"/>
    <property type="match status" value="1"/>
</dbReference>
<organism evidence="5 6">
    <name type="scientific">Geotalea uraniireducens</name>
    <dbReference type="NCBI Taxonomy" id="351604"/>
    <lineage>
        <taxon>Bacteria</taxon>
        <taxon>Pseudomonadati</taxon>
        <taxon>Thermodesulfobacteriota</taxon>
        <taxon>Desulfuromonadia</taxon>
        <taxon>Geobacterales</taxon>
        <taxon>Geobacteraceae</taxon>
        <taxon>Geotalea</taxon>
    </lineage>
</organism>
<dbReference type="InterPro" id="IPR027417">
    <property type="entry name" value="P-loop_NTPase"/>
</dbReference>
<keyword evidence="2" id="KW-0547">Nucleotide-binding</keyword>
<feature type="domain" description="Thymidylate kinase-like" evidence="4">
    <location>
        <begin position="9"/>
        <end position="199"/>
    </location>
</feature>
<sequence>MSKGKLVVIEGIYGTGKLAVNLAERLRETLVRQGKEVYEIDSPDTGRAQLMGAQDLDCGWRYGQFRADFLYELASRARACAVIRDELRSGKIVICKNFTISSIAYAKIKGHDWFREDLNCLEARARGLNFGGEVIPDLTIYLDLAPEIALERLGTRIDGFFSPNDIHRQAACYKKELSNLPQDKVGIIDAGKPEELIAAEALALIAELA</sequence>
<comment type="similarity">
    <text evidence="1">Belongs to the thymidylate kinase family.</text>
</comment>
<keyword evidence="6" id="KW-1185">Reference proteome</keyword>
<dbReference type="Gene3D" id="3.40.50.300">
    <property type="entry name" value="P-loop containing nucleotide triphosphate hydrolases"/>
    <property type="match status" value="1"/>
</dbReference>
<evidence type="ECO:0000256" key="3">
    <source>
        <dbReference type="ARBA" id="ARBA00022840"/>
    </source>
</evidence>
<dbReference type="Pfam" id="PF02223">
    <property type="entry name" value="Thymidylate_kin"/>
    <property type="match status" value="1"/>
</dbReference>
<gene>
    <name evidence="5" type="ORF">GURASL_35720</name>
</gene>
<keyword evidence="3" id="KW-0067">ATP-binding</keyword>
<dbReference type="InterPro" id="IPR039430">
    <property type="entry name" value="Thymidylate_kin-like_dom"/>
</dbReference>
<dbReference type="EMBL" id="AP027151">
    <property type="protein sequence ID" value="BDV44649.1"/>
    <property type="molecule type" value="Genomic_DNA"/>
</dbReference>